<protein>
    <submittedName>
        <fullName evidence="3">Uncharacterized protein</fullName>
    </submittedName>
</protein>
<dbReference type="WBParaSite" id="sdigi.contig419.g8190.t1">
    <property type="protein sequence ID" value="sdigi.contig419.g8190.t1"/>
    <property type="gene ID" value="sdigi.contig419.g8190"/>
</dbReference>
<accession>A0A915Q0P2</accession>
<evidence type="ECO:0000256" key="1">
    <source>
        <dbReference type="SAM" id="MobiDB-lite"/>
    </source>
</evidence>
<feature type="region of interest" description="Disordered" evidence="1">
    <location>
        <begin position="18"/>
        <end position="47"/>
    </location>
</feature>
<feature type="compositionally biased region" description="Low complexity" evidence="1">
    <location>
        <begin position="18"/>
        <end position="34"/>
    </location>
</feature>
<dbReference type="AlphaFoldDB" id="A0A915Q0P2"/>
<reference evidence="3" key="1">
    <citation type="submission" date="2022-11" db="UniProtKB">
        <authorList>
            <consortium name="WormBaseParasite"/>
        </authorList>
    </citation>
    <scope>IDENTIFICATION</scope>
</reference>
<keyword evidence="2" id="KW-1185">Reference proteome</keyword>
<evidence type="ECO:0000313" key="3">
    <source>
        <dbReference type="WBParaSite" id="sdigi.contig419.g8190.t1"/>
    </source>
</evidence>
<dbReference type="Proteomes" id="UP000887581">
    <property type="component" value="Unplaced"/>
</dbReference>
<sequence length="106" mass="11587">MQFGQEIPVEYWEELETRSNNISNSSSGSSSRGNNRVEGRGRGGGGEGLVSFVDRIARWIVFVSSTSLSLSSDRMRTVPALGGIFCRPVIAIGSIPLTDFQHLFCF</sequence>
<evidence type="ECO:0000313" key="2">
    <source>
        <dbReference type="Proteomes" id="UP000887581"/>
    </source>
</evidence>
<organism evidence="2 3">
    <name type="scientific">Setaria digitata</name>
    <dbReference type="NCBI Taxonomy" id="48799"/>
    <lineage>
        <taxon>Eukaryota</taxon>
        <taxon>Metazoa</taxon>
        <taxon>Ecdysozoa</taxon>
        <taxon>Nematoda</taxon>
        <taxon>Chromadorea</taxon>
        <taxon>Rhabditida</taxon>
        <taxon>Spirurina</taxon>
        <taxon>Spiruromorpha</taxon>
        <taxon>Filarioidea</taxon>
        <taxon>Setariidae</taxon>
        <taxon>Setaria</taxon>
    </lineage>
</organism>
<proteinExistence type="predicted"/>
<name>A0A915Q0P2_9BILA</name>